<proteinExistence type="predicted"/>
<dbReference type="HOGENOM" id="CLU_1531257_0_0_6"/>
<dbReference type="eggNOG" id="ENOG5031U8I">
    <property type="taxonomic scope" value="Bacteria"/>
</dbReference>
<sequence length="177" mass="19302">MAIGYVGGWTSKAGLLVQESPGSSSKPVSQSAKVRQMLSLVGQNPTVLDIRKMDQLKLHKQIKGFDPTNVTAKSLGGMSTFLKNNGLISDVTALNLINAGDQFDRFGIPKNPDQPFNALEYFAMKLDDIQNNNLKGNKYANYLIPEYKKAIYVLQGLQNYGKGNGTTVTDKNVSTKA</sequence>
<accession>A0A2C9EM26</accession>
<dbReference type="GeneID" id="57475937"/>
<evidence type="ECO:0000313" key="2">
    <source>
        <dbReference type="Proteomes" id="UP000013940"/>
    </source>
</evidence>
<gene>
    <name evidence="1" type="ORF">PFLCHA0_c29420</name>
</gene>
<dbReference type="Proteomes" id="UP000013940">
    <property type="component" value="Chromosome"/>
</dbReference>
<dbReference type="AlphaFoldDB" id="A0A2C9EM26"/>
<organism evidence="1 2">
    <name type="scientific">Pseudomonas protegens (strain DSM 19095 / LMG 27888 / CFBP 6595 / CHA0)</name>
    <dbReference type="NCBI Taxonomy" id="1124983"/>
    <lineage>
        <taxon>Bacteria</taxon>
        <taxon>Pseudomonadati</taxon>
        <taxon>Pseudomonadota</taxon>
        <taxon>Gammaproteobacteria</taxon>
        <taxon>Pseudomonadales</taxon>
        <taxon>Pseudomonadaceae</taxon>
        <taxon>Pseudomonas</taxon>
    </lineage>
</organism>
<dbReference type="RefSeq" id="WP_015635535.1">
    <property type="nucleotide sequence ID" value="NC_021237.1"/>
</dbReference>
<evidence type="ECO:0000313" key="1">
    <source>
        <dbReference type="EMBL" id="AGL84712.1"/>
    </source>
</evidence>
<reference evidence="2" key="1">
    <citation type="journal article" date="2014" name="Genome Announc.">
        <title>Full-genome sequence of the plant growth-promoting bacterium Pseudomonas protegens CHA0.</title>
        <authorList>
            <person name="Jousset A."/>
            <person name="Schuldes J."/>
            <person name="Keel C."/>
            <person name="Maurhofer M."/>
            <person name="Daniel R."/>
            <person name="Scheu S."/>
            <person name="Thuermer A."/>
        </authorList>
    </citation>
    <scope>NUCLEOTIDE SEQUENCE [LARGE SCALE GENOMIC DNA]</scope>
    <source>
        <strain evidence="2">DSM 19095 / LMG 27888 / CFBP 6595 / CHA0</strain>
    </source>
</reference>
<dbReference type="EMBL" id="CP003190">
    <property type="protein sequence ID" value="AGL84712.1"/>
    <property type="molecule type" value="Genomic_DNA"/>
</dbReference>
<dbReference type="KEGG" id="pprc:PFLCHA0_c29420"/>
<name>A0A2C9EM26_PSEPH</name>
<protein>
    <submittedName>
        <fullName evidence="1">Uncharacterized protein</fullName>
    </submittedName>
</protein>